<proteinExistence type="predicted"/>
<dbReference type="EMBL" id="VIVQ01000002">
    <property type="protein sequence ID" value="TWE10064.1"/>
    <property type="molecule type" value="Genomic_DNA"/>
</dbReference>
<feature type="transmembrane region" description="Helical" evidence="1">
    <location>
        <begin position="26"/>
        <end position="49"/>
    </location>
</feature>
<dbReference type="AlphaFoldDB" id="A0A561E374"/>
<evidence type="ECO:0000313" key="2">
    <source>
        <dbReference type="EMBL" id="TWE10064.1"/>
    </source>
</evidence>
<feature type="transmembrane region" description="Helical" evidence="1">
    <location>
        <begin position="136"/>
        <end position="155"/>
    </location>
</feature>
<feature type="transmembrane region" description="Helical" evidence="1">
    <location>
        <begin position="112"/>
        <end position="130"/>
    </location>
</feature>
<feature type="transmembrane region" description="Helical" evidence="1">
    <location>
        <begin position="191"/>
        <end position="208"/>
    </location>
</feature>
<protein>
    <submittedName>
        <fullName evidence="2">Uncharacterized membrane protein YoaK (UPF0700 family)</fullName>
    </submittedName>
</protein>
<keyword evidence="1" id="KW-1133">Transmembrane helix</keyword>
<evidence type="ECO:0000313" key="3">
    <source>
        <dbReference type="Proteomes" id="UP000318297"/>
    </source>
</evidence>
<comment type="caution">
    <text evidence="2">The sequence shown here is derived from an EMBL/GenBank/DDBJ whole genome shotgun (WGS) entry which is preliminary data.</text>
</comment>
<evidence type="ECO:0000256" key="1">
    <source>
        <dbReference type="SAM" id="Phobius"/>
    </source>
</evidence>
<dbReference type="InterPro" id="IPR010699">
    <property type="entry name" value="DUF1275"/>
</dbReference>
<dbReference type="Pfam" id="PF06912">
    <property type="entry name" value="DUF1275"/>
    <property type="match status" value="1"/>
</dbReference>
<reference evidence="2 3" key="1">
    <citation type="submission" date="2019-06" db="EMBL/GenBank/DDBJ databases">
        <title>Sequencing the genomes of 1000 actinobacteria strains.</title>
        <authorList>
            <person name="Klenk H.-P."/>
        </authorList>
    </citation>
    <scope>NUCLEOTIDE SEQUENCE [LARGE SCALE GENOMIC DNA]</scope>
    <source>
        <strain evidence="2 3">DSM 19560</strain>
    </source>
</reference>
<accession>A0A561E374</accession>
<organism evidence="2 3">
    <name type="scientific">Rudaeicoccus suwonensis</name>
    <dbReference type="NCBI Taxonomy" id="657409"/>
    <lineage>
        <taxon>Bacteria</taxon>
        <taxon>Bacillati</taxon>
        <taxon>Actinomycetota</taxon>
        <taxon>Actinomycetes</taxon>
        <taxon>Micrococcales</taxon>
        <taxon>Dermacoccaceae</taxon>
        <taxon>Rudaeicoccus</taxon>
    </lineage>
</organism>
<dbReference type="Proteomes" id="UP000318297">
    <property type="component" value="Unassembled WGS sequence"/>
</dbReference>
<gene>
    <name evidence="2" type="ORF">BKA23_2412</name>
</gene>
<keyword evidence="3" id="KW-1185">Reference proteome</keyword>
<dbReference type="PANTHER" id="PTHR37314">
    <property type="entry name" value="SLR0142 PROTEIN"/>
    <property type="match status" value="1"/>
</dbReference>
<dbReference type="RefSeq" id="WP_211841707.1">
    <property type="nucleotide sequence ID" value="NZ_VIVQ01000002.1"/>
</dbReference>
<feature type="transmembrane region" description="Helical" evidence="1">
    <location>
        <begin position="214"/>
        <end position="235"/>
    </location>
</feature>
<feature type="transmembrane region" description="Helical" evidence="1">
    <location>
        <begin position="61"/>
        <end position="91"/>
    </location>
</feature>
<keyword evidence="1" id="KW-0472">Membrane</keyword>
<dbReference type="PANTHER" id="PTHR37314:SF4">
    <property type="entry name" value="UPF0700 TRANSMEMBRANE PROTEIN YOAK"/>
    <property type="match status" value="1"/>
</dbReference>
<name>A0A561E374_9MICO</name>
<keyword evidence="1" id="KW-0812">Transmembrane</keyword>
<sequence>MPADTTSDSPSPGIVGSLVADPKHGVLPVLLLLLTVVTGVVDAVSLLTLGHVFVANMTGNIVFISFALVGTPGFSLAASLSALAGFLIGAIAGGRFVRHSRLDRLRLVRDSVLVEIVLVAISLVISIVLGPQLTDGPAAVIAGVLAVALGVRNAVVRKVAVPDLTTTVLTMTLTGLGADHDVSSTVWVKRILAVVGMGCGAAAGALIVRHGHAWAGLTLALVLLVITEAVAISAARRLQP</sequence>